<organism evidence="2 3">
    <name type="scientific">Trichuris trichiura</name>
    <name type="common">Whipworm</name>
    <name type="synonym">Trichocephalus trichiurus</name>
    <dbReference type="NCBI Taxonomy" id="36087"/>
    <lineage>
        <taxon>Eukaryota</taxon>
        <taxon>Metazoa</taxon>
        <taxon>Ecdysozoa</taxon>
        <taxon>Nematoda</taxon>
        <taxon>Enoplea</taxon>
        <taxon>Dorylaimia</taxon>
        <taxon>Trichinellida</taxon>
        <taxon>Trichuridae</taxon>
        <taxon>Trichuris</taxon>
    </lineage>
</organism>
<proteinExistence type="predicted"/>
<dbReference type="STRING" id="36087.A0A077ZMH6"/>
<evidence type="ECO:0000313" key="3">
    <source>
        <dbReference type="Proteomes" id="UP000030665"/>
    </source>
</evidence>
<dbReference type="Gene3D" id="3.30.420.10">
    <property type="entry name" value="Ribonuclease H-like superfamily/Ribonuclease H"/>
    <property type="match status" value="1"/>
</dbReference>
<gene>
    <name evidence="2" type="ORF">TTRE_0000934401</name>
</gene>
<evidence type="ECO:0000313" key="2">
    <source>
        <dbReference type="EMBL" id="CDW60938.1"/>
    </source>
</evidence>
<dbReference type="SUPFAM" id="SSF53098">
    <property type="entry name" value="Ribonuclease H-like"/>
    <property type="match status" value="1"/>
</dbReference>
<dbReference type="AlphaFoldDB" id="A0A077ZMH6"/>
<dbReference type="Pfam" id="PF18701">
    <property type="entry name" value="DUF5641"/>
    <property type="match status" value="1"/>
</dbReference>
<reference evidence="2" key="1">
    <citation type="submission" date="2014-01" db="EMBL/GenBank/DDBJ databases">
        <authorList>
            <person name="Aslett M."/>
        </authorList>
    </citation>
    <scope>NUCLEOTIDE SEQUENCE</scope>
</reference>
<evidence type="ECO:0000259" key="1">
    <source>
        <dbReference type="Pfam" id="PF18701"/>
    </source>
</evidence>
<dbReference type="EMBL" id="HG807574">
    <property type="protein sequence ID" value="CDW60938.1"/>
    <property type="molecule type" value="Genomic_DNA"/>
</dbReference>
<dbReference type="GO" id="GO:0003676">
    <property type="term" value="F:nucleic acid binding"/>
    <property type="evidence" value="ECO:0007669"/>
    <property type="project" value="InterPro"/>
</dbReference>
<dbReference type="Proteomes" id="UP000030665">
    <property type="component" value="Unassembled WGS sequence"/>
</dbReference>
<protein>
    <recommendedName>
        <fullName evidence="1">DUF5641 domain-containing protein</fullName>
    </recommendedName>
</protein>
<keyword evidence="3" id="KW-1185">Reference proteome</keyword>
<sequence length="273" mass="31236">MAYSLDTESFLTAMLRFQHHRGTPAAYWSDNGKNFVGANRELLKCLQRLDQVKITENLSVRRAAWNFIPPIAPHMGGAWEALTKSVKRALTVVLQGRILTDEILVTALVHVECIVNGRPLTYLSSGVDDPQPLTPNHLLMGRSVYPTWRRTSFLLKVLKKRWRYSEFLANQFWKRWIKEYLPTLMGRRKWFTQGRNFRNDDIVIVMESDMPRGKWSLGRVIHVFPGDDGIVRFALVQANGTTIHRPATKLCLLESADNDVDSHSVHRAGDVAN</sequence>
<dbReference type="InterPro" id="IPR036397">
    <property type="entry name" value="RNaseH_sf"/>
</dbReference>
<reference evidence="2" key="2">
    <citation type="submission" date="2014-03" db="EMBL/GenBank/DDBJ databases">
        <title>The whipworm genome and dual-species transcriptomics of an intimate host-pathogen interaction.</title>
        <authorList>
            <person name="Foth B.J."/>
            <person name="Tsai I.J."/>
            <person name="Reid A.J."/>
            <person name="Bancroft A.J."/>
            <person name="Nichol S."/>
            <person name="Tracey A."/>
            <person name="Holroyd N."/>
            <person name="Cotton J.A."/>
            <person name="Stanley E.J."/>
            <person name="Zarowiecki M."/>
            <person name="Liu J.Z."/>
            <person name="Huckvale T."/>
            <person name="Cooper P.J."/>
            <person name="Grencis R.K."/>
            <person name="Berriman M."/>
        </authorList>
    </citation>
    <scope>NUCLEOTIDE SEQUENCE [LARGE SCALE GENOMIC DNA]</scope>
</reference>
<feature type="domain" description="DUF5641" evidence="1">
    <location>
        <begin position="160"/>
        <end position="253"/>
    </location>
</feature>
<dbReference type="PANTHER" id="PTHR47331">
    <property type="entry name" value="PHD-TYPE DOMAIN-CONTAINING PROTEIN"/>
    <property type="match status" value="1"/>
</dbReference>
<dbReference type="InterPro" id="IPR040676">
    <property type="entry name" value="DUF5641"/>
</dbReference>
<dbReference type="InterPro" id="IPR012337">
    <property type="entry name" value="RNaseH-like_sf"/>
</dbReference>
<name>A0A077ZMH6_TRITR</name>
<dbReference type="OrthoDB" id="8019190at2759"/>
<accession>A0A077ZMH6</accession>